<keyword evidence="4" id="KW-0735">Signal-anchor</keyword>
<keyword evidence="5" id="KW-1133">Transmembrane helix</keyword>
<name>A0A9Q1F0S0_SYNKA</name>
<keyword evidence="3" id="KW-0812">Transmembrane</keyword>
<dbReference type="GO" id="GO:0006493">
    <property type="term" value="P:protein O-linked glycosylation"/>
    <property type="evidence" value="ECO:0007669"/>
    <property type="project" value="UniProtKB-ARBA"/>
</dbReference>
<evidence type="ECO:0000313" key="8">
    <source>
        <dbReference type="EMBL" id="KAJ8348760.1"/>
    </source>
</evidence>
<evidence type="ECO:0000256" key="1">
    <source>
        <dbReference type="ARBA" id="ARBA00004606"/>
    </source>
</evidence>
<gene>
    <name evidence="8" type="ORF">SKAU_G00273490</name>
</gene>
<keyword evidence="6" id="KW-0472">Membrane</keyword>
<evidence type="ECO:0000256" key="5">
    <source>
        <dbReference type="ARBA" id="ARBA00022989"/>
    </source>
</evidence>
<dbReference type="Proteomes" id="UP001152622">
    <property type="component" value="Chromosome 10"/>
</dbReference>
<keyword evidence="7" id="KW-0732">Signal</keyword>
<comment type="caution">
    <text evidence="8">The sequence shown here is derived from an EMBL/GenBank/DDBJ whole genome shotgun (WGS) entry which is preliminary data.</text>
</comment>
<accession>A0A9Q1F0S0</accession>
<dbReference type="GO" id="GO:0016020">
    <property type="term" value="C:membrane"/>
    <property type="evidence" value="ECO:0007669"/>
    <property type="project" value="UniProtKB-SubCell"/>
</dbReference>
<dbReference type="PANTHER" id="PTHR23033:SF2">
    <property type="entry name" value="C1GALT1-SPECIFIC CHAPERONE 1"/>
    <property type="match status" value="1"/>
</dbReference>
<sequence>MQSQSSSFMKGLMLGALFCVLLSLFGSLSPGLKSSTELHQHHHVRAPGIDDLQRLPEAVKLELSQKTQVYCAIMVQPKILKFWATAKDTWGKHCDKTEFYTSESANDLEAVDLHEKDEWLRVRKALIHAFQNAGGMRWFFLAQATTFAIIENLKHLLLDKDPSQPFYLGRTVKSGQLEYVEYNSGVVLSYEALRQLVNTFQDPLKCPAGGYGMWKLSLEKELALCMKYSGIFAENGEDFRGNRLFNSQSVGALISASRVKNPADVVESCCSDLAITFTGMSPGQMQLMMFGVYRLRPYGHVFHDSLIFMPPEGSHND</sequence>
<dbReference type="InterPro" id="IPR026050">
    <property type="entry name" value="C1GALT1/C1GALT1_chp1"/>
</dbReference>
<dbReference type="OrthoDB" id="414175at2759"/>
<proteinExistence type="inferred from homology"/>
<feature type="signal peptide" evidence="7">
    <location>
        <begin position="1"/>
        <end position="34"/>
    </location>
</feature>
<reference evidence="8" key="1">
    <citation type="journal article" date="2023" name="Science">
        <title>Genome structures resolve the early diversification of teleost fishes.</title>
        <authorList>
            <person name="Parey E."/>
            <person name="Louis A."/>
            <person name="Montfort J."/>
            <person name="Bouchez O."/>
            <person name="Roques C."/>
            <person name="Iampietro C."/>
            <person name="Lluch J."/>
            <person name="Castinel A."/>
            <person name="Donnadieu C."/>
            <person name="Desvignes T."/>
            <person name="Floi Bucao C."/>
            <person name="Jouanno E."/>
            <person name="Wen M."/>
            <person name="Mejri S."/>
            <person name="Dirks R."/>
            <person name="Jansen H."/>
            <person name="Henkel C."/>
            <person name="Chen W.J."/>
            <person name="Zahm M."/>
            <person name="Cabau C."/>
            <person name="Klopp C."/>
            <person name="Thompson A.W."/>
            <person name="Robinson-Rechavi M."/>
            <person name="Braasch I."/>
            <person name="Lecointre G."/>
            <person name="Bobe J."/>
            <person name="Postlethwait J.H."/>
            <person name="Berthelot C."/>
            <person name="Roest Crollius H."/>
            <person name="Guiguen Y."/>
        </authorList>
    </citation>
    <scope>NUCLEOTIDE SEQUENCE</scope>
    <source>
        <strain evidence="8">WJC10195</strain>
    </source>
</reference>
<evidence type="ECO:0000256" key="7">
    <source>
        <dbReference type="SAM" id="SignalP"/>
    </source>
</evidence>
<evidence type="ECO:0000256" key="2">
    <source>
        <dbReference type="ARBA" id="ARBA00006462"/>
    </source>
</evidence>
<dbReference type="Gene3D" id="3.90.550.50">
    <property type="match status" value="1"/>
</dbReference>
<evidence type="ECO:0008006" key="10">
    <source>
        <dbReference type="Google" id="ProtNLM"/>
    </source>
</evidence>
<keyword evidence="9" id="KW-1185">Reference proteome</keyword>
<comment type="subcellular location">
    <subcellularLocation>
        <location evidence="1">Membrane</location>
        <topology evidence="1">Single-pass type II membrane protein</topology>
    </subcellularLocation>
</comment>
<organism evidence="8 9">
    <name type="scientific">Synaphobranchus kaupii</name>
    <name type="common">Kaup's arrowtooth eel</name>
    <dbReference type="NCBI Taxonomy" id="118154"/>
    <lineage>
        <taxon>Eukaryota</taxon>
        <taxon>Metazoa</taxon>
        <taxon>Chordata</taxon>
        <taxon>Craniata</taxon>
        <taxon>Vertebrata</taxon>
        <taxon>Euteleostomi</taxon>
        <taxon>Actinopterygii</taxon>
        <taxon>Neopterygii</taxon>
        <taxon>Teleostei</taxon>
        <taxon>Anguilliformes</taxon>
        <taxon>Synaphobranchidae</taxon>
        <taxon>Synaphobranchus</taxon>
    </lineage>
</organism>
<dbReference type="PANTHER" id="PTHR23033">
    <property type="entry name" value="BETA1,3-GALACTOSYLTRANSFERASE"/>
    <property type="match status" value="1"/>
</dbReference>
<dbReference type="EMBL" id="JAINUF010000010">
    <property type="protein sequence ID" value="KAJ8348760.1"/>
    <property type="molecule type" value="Genomic_DNA"/>
</dbReference>
<comment type="similarity">
    <text evidence="2">Belongs to the glycosyltransferase 31 family. Beta3-Gal-T subfamily.</text>
</comment>
<dbReference type="AlphaFoldDB" id="A0A9Q1F0S0"/>
<dbReference type="FunFam" id="3.90.550.50:FF:000016">
    <property type="entry name" value="C1GALT1-specific chaperone 1"/>
    <property type="match status" value="1"/>
</dbReference>
<protein>
    <recommendedName>
        <fullName evidence="10">C1GALT1-specific chaperone 1</fullName>
    </recommendedName>
</protein>
<evidence type="ECO:0000256" key="4">
    <source>
        <dbReference type="ARBA" id="ARBA00022968"/>
    </source>
</evidence>
<feature type="chain" id="PRO_5040363994" description="C1GALT1-specific chaperone 1" evidence="7">
    <location>
        <begin position="35"/>
        <end position="317"/>
    </location>
</feature>
<dbReference type="GO" id="GO:0016263">
    <property type="term" value="F:glycoprotein-N-acetylgalactosamine 3-beta-galactosyltransferase activity"/>
    <property type="evidence" value="ECO:0007669"/>
    <property type="project" value="TreeGrafter"/>
</dbReference>
<evidence type="ECO:0000256" key="3">
    <source>
        <dbReference type="ARBA" id="ARBA00022692"/>
    </source>
</evidence>
<evidence type="ECO:0000256" key="6">
    <source>
        <dbReference type="ARBA" id="ARBA00023136"/>
    </source>
</evidence>
<evidence type="ECO:0000313" key="9">
    <source>
        <dbReference type="Proteomes" id="UP001152622"/>
    </source>
</evidence>